<feature type="chain" id="PRO_5002742452" evidence="2">
    <location>
        <begin position="27"/>
        <end position="544"/>
    </location>
</feature>
<proteinExistence type="predicted"/>
<organism evidence="3 4">
    <name type="scientific">Monosiga brevicollis</name>
    <name type="common">Choanoflagellate</name>
    <dbReference type="NCBI Taxonomy" id="81824"/>
    <lineage>
        <taxon>Eukaryota</taxon>
        <taxon>Choanoflagellata</taxon>
        <taxon>Craspedida</taxon>
        <taxon>Salpingoecidae</taxon>
        <taxon>Monosiga</taxon>
    </lineage>
</organism>
<dbReference type="EMBL" id="CH991549">
    <property type="protein sequence ID" value="EDQ89769.1"/>
    <property type="molecule type" value="Genomic_DNA"/>
</dbReference>
<name>A9UXY8_MONBE</name>
<dbReference type="InterPro" id="IPR038899">
    <property type="entry name" value="METTL22"/>
</dbReference>
<dbReference type="SUPFAM" id="SSF53335">
    <property type="entry name" value="S-adenosyl-L-methionine-dependent methyltransferases"/>
    <property type="match status" value="1"/>
</dbReference>
<keyword evidence="4" id="KW-1185">Reference proteome</keyword>
<dbReference type="GO" id="GO:0008276">
    <property type="term" value="F:protein methyltransferase activity"/>
    <property type="evidence" value="ECO:0000318"/>
    <property type="project" value="GO_Central"/>
</dbReference>
<dbReference type="PANTHER" id="PTHR23108">
    <property type="entry name" value="METHYLTRANSFERASE-RELATED"/>
    <property type="match status" value="1"/>
</dbReference>
<protein>
    <submittedName>
        <fullName evidence="3">Uncharacterized protein</fullName>
    </submittedName>
</protein>
<accession>A9UXY8</accession>
<feature type="region of interest" description="Disordered" evidence="1">
    <location>
        <begin position="179"/>
        <end position="200"/>
    </location>
</feature>
<dbReference type="Proteomes" id="UP000001357">
    <property type="component" value="Unassembled WGS sequence"/>
</dbReference>
<evidence type="ECO:0000256" key="1">
    <source>
        <dbReference type="SAM" id="MobiDB-lite"/>
    </source>
</evidence>
<dbReference type="AlphaFoldDB" id="A9UXY8"/>
<dbReference type="Pfam" id="PF10294">
    <property type="entry name" value="Methyltransf_16"/>
    <property type="match status" value="1"/>
</dbReference>
<dbReference type="Gene3D" id="3.40.50.150">
    <property type="entry name" value="Vaccinia Virus protein VP39"/>
    <property type="match status" value="1"/>
</dbReference>
<sequence length="544" mass="59521">MEGLERRWPMWSLLVLVALVPTNVAAWPLSAAGVCNAGKCIGVVYEGECRADCPDGLVRDRIYCVTLKPECGDFCIECTSDNTACARCEYSKVHPGLTLAYCCPHAVPFDRAHFQFSHAMIFLQLLDDGVCGDECRAKAKDGTSLYNSTLEGKFCRSVPEASSKNNDDVVAEAPTSIALNPVPMDTRGSGPSFDEPVASTSATAVPQPGMYYDDVTAVSIKDRNQWKQTMRKAAGKSRKLLDIDLIPDATIEHIIDAVPVATLDDEQATHIFRQLDTLRPDRGTFAVILKEMQYKREQTPSAGRAKYETIVADLTRFLRLFRMRTDAREFPADTARLMQWAQVWGGALLLCDHLLSQPECVAGQTILELGAGTGLCTLLAAALGARAAYATDIGERVLANLIRNVTLNEALWDPSKTHVHVRDVNWLCPPRSLTNQAEALHPPAKRVCRPTQFDWTAADTAVLRAHPAVVLAADGTLLPTYMLSSRTNALLECSTVPQSAVAYLDDATYAFADLLASLFEQNLATCCYLAVEKRCVMQLPGRAC</sequence>
<dbReference type="GO" id="GO:0005634">
    <property type="term" value="C:nucleus"/>
    <property type="evidence" value="ECO:0000318"/>
    <property type="project" value="GO_Central"/>
</dbReference>
<dbReference type="InParanoid" id="A9UXY8"/>
<evidence type="ECO:0000313" key="3">
    <source>
        <dbReference type="EMBL" id="EDQ89769.1"/>
    </source>
</evidence>
<dbReference type="PANTHER" id="PTHR23108:SF0">
    <property type="entry name" value="METHYLTRANSFERASE-LIKE PROTEIN 22"/>
    <property type="match status" value="1"/>
</dbReference>
<dbReference type="KEGG" id="mbr:MONBRDRAFT_7669"/>
<dbReference type="GeneID" id="5890525"/>
<dbReference type="InterPro" id="IPR019410">
    <property type="entry name" value="Methyltransf_16"/>
</dbReference>
<evidence type="ECO:0000256" key="2">
    <source>
        <dbReference type="SAM" id="SignalP"/>
    </source>
</evidence>
<dbReference type="eggNOG" id="ENOG502SEYU">
    <property type="taxonomic scope" value="Eukaryota"/>
</dbReference>
<dbReference type="STRING" id="81824.A9UXY8"/>
<feature type="signal peptide" evidence="2">
    <location>
        <begin position="1"/>
        <end position="26"/>
    </location>
</feature>
<dbReference type="RefSeq" id="XP_001745191.1">
    <property type="nucleotide sequence ID" value="XM_001745139.1"/>
</dbReference>
<gene>
    <name evidence="3" type="ORF">MONBRDRAFT_7669</name>
</gene>
<dbReference type="InterPro" id="IPR029063">
    <property type="entry name" value="SAM-dependent_MTases_sf"/>
</dbReference>
<evidence type="ECO:0000313" key="4">
    <source>
        <dbReference type="Proteomes" id="UP000001357"/>
    </source>
</evidence>
<reference evidence="3 4" key="1">
    <citation type="journal article" date="2008" name="Nature">
        <title>The genome of the choanoflagellate Monosiga brevicollis and the origin of metazoans.</title>
        <authorList>
            <consortium name="JGI Sequencing"/>
            <person name="King N."/>
            <person name="Westbrook M.J."/>
            <person name="Young S.L."/>
            <person name="Kuo A."/>
            <person name="Abedin M."/>
            <person name="Chapman J."/>
            <person name="Fairclough S."/>
            <person name="Hellsten U."/>
            <person name="Isogai Y."/>
            <person name="Letunic I."/>
            <person name="Marr M."/>
            <person name="Pincus D."/>
            <person name="Putnam N."/>
            <person name="Rokas A."/>
            <person name="Wright K.J."/>
            <person name="Zuzow R."/>
            <person name="Dirks W."/>
            <person name="Good M."/>
            <person name="Goodstein D."/>
            <person name="Lemons D."/>
            <person name="Li W."/>
            <person name="Lyons J.B."/>
            <person name="Morris A."/>
            <person name="Nichols S."/>
            <person name="Richter D.J."/>
            <person name="Salamov A."/>
            <person name="Bork P."/>
            <person name="Lim W.A."/>
            <person name="Manning G."/>
            <person name="Miller W.T."/>
            <person name="McGinnis W."/>
            <person name="Shapiro H."/>
            <person name="Tjian R."/>
            <person name="Grigoriev I.V."/>
            <person name="Rokhsar D."/>
        </authorList>
    </citation>
    <scope>NUCLEOTIDE SEQUENCE [LARGE SCALE GENOMIC DNA]</scope>
    <source>
        <strain evidence="4">MX1 / ATCC 50154</strain>
    </source>
</reference>
<keyword evidence="2" id="KW-0732">Signal</keyword>